<proteinExistence type="predicted"/>
<dbReference type="InterPro" id="IPR011990">
    <property type="entry name" value="TPR-like_helical_dom_sf"/>
</dbReference>
<organism evidence="1">
    <name type="scientific">marine sediment metagenome</name>
    <dbReference type="NCBI Taxonomy" id="412755"/>
    <lineage>
        <taxon>unclassified sequences</taxon>
        <taxon>metagenomes</taxon>
        <taxon>ecological metagenomes</taxon>
    </lineage>
</organism>
<protein>
    <recommendedName>
        <fullName evidence="2">Tetratricopeptide repeat protein</fullName>
    </recommendedName>
</protein>
<dbReference type="Gene3D" id="1.25.40.10">
    <property type="entry name" value="Tetratricopeptide repeat domain"/>
    <property type="match status" value="1"/>
</dbReference>
<accession>A0A0F9R559</accession>
<evidence type="ECO:0008006" key="2">
    <source>
        <dbReference type="Google" id="ProtNLM"/>
    </source>
</evidence>
<dbReference type="EMBL" id="LAZR01003243">
    <property type="protein sequence ID" value="KKN20421.1"/>
    <property type="molecule type" value="Genomic_DNA"/>
</dbReference>
<dbReference type="SUPFAM" id="SSF48452">
    <property type="entry name" value="TPR-like"/>
    <property type="match status" value="1"/>
</dbReference>
<name>A0A0F9R559_9ZZZZ</name>
<dbReference type="AlphaFoldDB" id="A0A0F9R559"/>
<sequence length="368" mass="42841">MSEKQISSLMKKGEKLYKKTRVLEALEKFNNVLKISPEFLDALRMKTQILSKLGRPEEFFQASSQLNLLKLKKEGEIPSNINSPDIWIEEAIKLMNDGQNERALMCIIQASYISPIVNKEGLTSMTHHTNAKIYYYTAIILFNKRENYNLAMKLFEIAGKLDPNCTIPDKIKDIYNNYLSNRSGEGVKMIVPLNTTNLRDLFPSRDTLLLSTEATAKADQLFKGQNKYIEHKWKTHMLLSDYGMAFICITPICESVVGHYIPWPFVAYSKKNGFFIIGPDAGDFVHISFWCIHNPQAKSKKEHIFKYLYDLNIDLLKKEREEDLIKKTMIKLKSLGYKPSFKEYKKRFENIPKLIFQRSIRRNKRSKK</sequence>
<reference evidence="1" key="1">
    <citation type="journal article" date="2015" name="Nature">
        <title>Complex archaea that bridge the gap between prokaryotes and eukaryotes.</title>
        <authorList>
            <person name="Spang A."/>
            <person name="Saw J.H."/>
            <person name="Jorgensen S.L."/>
            <person name="Zaremba-Niedzwiedzka K."/>
            <person name="Martijn J."/>
            <person name="Lind A.E."/>
            <person name="van Eijk R."/>
            <person name="Schleper C."/>
            <person name="Guy L."/>
            <person name="Ettema T.J."/>
        </authorList>
    </citation>
    <scope>NUCLEOTIDE SEQUENCE</scope>
</reference>
<comment type="caution">
    <text evidence="1">The sequence shown here is derived from an EMBL/GenBank/DDBJ whole genome shotgun (WGS) entry which is preliminary data.</text>
</comment>
<gene>
    <name evidence="1" type="ORF">LCGC14_0935780</name>
</gene>
<evidence type="ECO:0000313" key="1">
    <source>
        <dbReference type="EMBL" id="KKN20421.1"/>
    </source>
</evidence>